<dbReference type="PANTHER" id="PTHR45011:SF1">
    <property type="entry name" value="DAP3-BINDING CELL DEATH ENHANCER 1"/>
    <property type="match status" value="1"/>
</dbReference>
<dbReference type="AlphaFoldDB" id="M2U2E8"/>
<comment type="caution">
    <text evidence="4">The sequence shown here is derived from an EMBL/GenBank/DDBJ whole genome shotgun (WGS) entry which is preliminary data.</text>
</comment>
<dbReference type="Gene3D" id="3.30.70.1070">
    <property type="entry name" value="Sporulation related repeat"/>
    <property type="match status" value="1"/>
</dbReference>
<dbReference type="EMBL" id="AMRV01000011">
    <property type="protein sequence ID" value="EMD81993.1"/>
    <property type="molecule type" value="Genomic_DNA"/>
</dbReference>
<sequence length="324" mass="34125">MMMKRFGPVQAALFLAALSALPLGAFPASAQTAAEESDDVERGIAEWQAGDYRAAVMTWLPAAARGNAHALFNLGLAHRQGRGVPQDMGKAEDFFRRAAAKGHAPARTYVGIFLAKRGETAEAIDLWQQSAREGDPYARYMLGVRYFNGKDLKKDVPRAYGYMLVASNAGLTQAGKALRRMDELVSPEERQAGERIAAQLSAPGTPAPAAGTPGAPAIANVPVPAPRPQASTASASSSRSRPAAATGDYRVQLGAFSRRELAEAGWKAMQARHPAVLSGLSPVYAQFEGGYRLQVGGFPARGGAASLCARIQDAGQPCFVAAAN</sequence>
<dbReference type="SUPFAM" id="SSF81901">
    <property type="entry name" value="HCP-like"/>
    <property type="match status" value="1"/>
</dbReference>
<dbReference type="PANTHER" id="PTHR45011">
    <property type="entry name" value="DAP3-BINDING CELL DEATH ENHANCER 1"/>
    <property type="match status" value="1"/>
</dbReference>
<dbReference type="SMART" id="SM00671">
    <property type="entry name" value="SEL1"/>
    <property type="match status" value="3"/>
</dbReference>
<keyword evidence="2" id="KW-0732">Signal</keyword>
<feature type="compositionally biased region" description="Low complexity" evidence="1">
    <location>
        <begin position="202"/>
        <end position="245"/>
    </location>
</feature>
<feature type="signal peptide" evidence="2">
    <location>
        <begin position="1"/>
        <end position="30"/>
    </location>
</feature>
<dbReference type="InterPro" id="IPR052748">
    <property type="entry name" value="ISR_Activator"/>
</dbReference>
<dbReference type="RefSeq" id="WP_008603613.1">
    <property type="nucleotide sequence ID" value="NZ_AMRV01000011.1"/>
</dbReference>
<dbReference type="GO" id="GO:0042834">
    <property type="term" value="F:peptidoglycan binding"/>
    <property type="evidence" value="ECO:0007669"/>
    <property type="project" value="InterPro"/>
</dbReference>
<dbReference type="Proteomes" id="UP000011717">
    <property type="component" value="Unassembled WGS sequence"/>
</dbReference>
<feature type="chain" id="PRO_5004026927" description="SPOR domain-containing protein" evidence="2">
    <location>
        <begin position="31"/>
        <end position="324"/>
    </location>
</feature>
<dbReference type="OrthoDB" id="112232at2"/>
<evidence type="ECO:0000313" key="5">
    <source>
        <dbReference type="Proteomes" id="UP000011717"/>
    </source>
</evidence>
<evidence type="ECO:0000313" key="4">
    <source>
        <dbReference type="EMBL" id="EMD81993.1"/>
    </source>
</evidence>
<organism evidence="4 5">
    <name type="scientific">Pacificimonas flava</name>
    <dbReference type="NCBI Taxonomy" id="1234595"/>
    <lineage>
        <taxon>Bacteria</taxon>
        <taxon>Pseudomonadati</taxon>
        <taxon>Pseudomonadota</taxon>
        <taxon>Alphaproteobacteria</taxon>
        <taxon>Sphingomonadales</taxon>
        <taxon>Sphingosinicellaceae</taxon>
        <taxon>Pacificimonas</taxon>
    </lineage>
</organism>
<dbReference type="Pfam" id="PF05036">
    <property type="entry name" value="SPOR"/>
    <property type="match status" value="1"/>
</dbReference>
<proteinExistence type="predicted"/>
<evidence type="ECO:0000256" key="2">
    <source>
        <dbReference type="SAM" id="SignalP"/>
    </source>
</evidence>
<dbReference type="PROSITE" id="PS51724">
    <property type="entry name" value="SPOR"/>
    <property type="match status" value="1"/>
</dbReference>
<name>M2U2E8_9SPHN</name>
<dbReference type="Gene3D" id="1.25.40.10">
    <property type="entry name" value="Tetratricopeptide repeat domain"/>
    <property type="match status" value="1"/>
</dbReference>
<protein>
    <recommendedName>
        <fullName evidence="3">SPOR domain-containing protein</fullName>
    </recommendedName>
</protein>
<dbReference type="InterPro" id="IPR006597">
    <property type="entry name" value="Sel1-like"/>
</dbReference>
<dbReference type="InterPro" id="IPR036680">
    <property type="entry name" value="SPOR-like_sf"/>
</dbReference>
<dbReference type="InterPro" id="IPR011990">
    <property type="entry name" value="TPR-like_helical_dom_sf"/>
</dbReference>
<accession>M2U2E8</accession>
<feature type="domain" description="SPOR" evidence="3">
    <location>
        <begin position="243"/>
        <end position="323"/>
    </location>
</feature>
<evidence type="ECO:0000256" key="1">
    <source>
        <dbReference type="SAM" id="MobiDB-lite"/>
    </source>
</evidence>
<feature type="region of interest" description="Disordered" evidence="1">
    <location>
        <begin position="200"/>
        <end position="245"/>
    </location>
</feature>
<evidence type="ECO:0000259" key="3">
    <source>
        <dbReference type="PROSITE" id="PS51724"/>
    </source>
</evidence>
<dbReference type="SUPFAM" id="SSF110997">
    <property type="entry name" value="Sporulation related repeat"/>
    <property type="match status" value="1"/>
</dbReference>
<keyword evidence="5" id="KW-1185">Reference proteome</keyword>
<dbReference type="InterPro" id="IPR007730">
    <property type="entry name" value="SPOR-like_dom"/>
</dbReference>
<reference evidence="4 5" key="1">
    <citation type="journal article" date="2013" name="Genome Announc.">
        <title>Draft Genome Sequence of Strain JLT2015T, Belonging to the Family Sphingomonadaceae of the Alphaproteobacteria.</title>
        <authorList>
            <person name="Tang K."/>
            <person name="Liu K."/>
            <person name="Li S."/>
            <person name="Jiao N."/>
        </authorList>
    </citation>
    <scope>NUCLEOTIDE SEQUENCE [LARGE SCALE GENOMIC DNA]</scope>
    <source>
        <strain evidence="4 5">JLT2015</strain>
    </source>
</reference>
<dbReference type="Pfam" id="PF08238">
    <property type="entry name" value="Sel1"/>
    <property type="match status" value="3"/>
</dbReference>
<gene>
    <name evidence="4" type="ORF">C725_2649</name>
</gene>